<reference evidence="2" key="1">
    <citation type="journal article" date="2019" name="Int. J. Syst. Evol. Microbiol.">
        <title>The Global Catalogue of Microorganisms (GCM) 10K type strain sequencing project: providing services to taxonomists for standard genome sequencing and annotation.</title>
        <authorList>
            <consortium name="The Broad Institute Genomics Platform"/>
            <consortium name="The Broad Institute Genome Sequencing Center for Infectious Disease"/>
            <person name="Wu L."/>
            <person name="Ma J."/>
        </authorList>
    </citation>
    <scope>NUCLEOTIDE SEQUENCE [LARGE SCALE GENOMIC DNA]</scope>
    <source>
        <strain evidence="2">JCM 9687</strain>
    </source>
</reference>
<dbReference type="Proteomes" id="UP001500483">
    <property type="component" value="Unassembled WGS sequence"/>
</dbReference>
<accession>A0ABP6S3D8</accession>
<organism evidence="1 2">
    <name type="scientific">Saccharopolyspora gregorii</name>
    <dbReference type="NCBI Taxonomy" id="33914"/>
    <lineage>
        <taxon>Bacteria</taxon>
        <taxon>Bacillati</taxon>
        <taxon>Actinomycetota</taxon>
        <taxon>Actinomycetes</taxon>
        <taxon>Pseudonocardiales</taxon>
        <taxon>Pseudonocardiaceae</taxon>
        <taxon>Saccharopolyspora</taxon>
    </lineage>
</organism>
<evidence type="ECO:0000313" key="1">
    <source>
        <dbReference type="EMBL" id="GAA3366880.1"/>
    </source>
</evidence>
<dbReference type="EMBL" id="BAAAYK010000048">
    <property type="protein sequence ID" value="GAA3366880.1"/>
    <property type="molecule type" value="Genomic_DNA"/>
</dbReference>
<sequence length="71" mass="7252">METDEQRGALPCPNAAIRIGGFSGYLGNGFTGVAEVLAGDPVDVLIGDYHRGDHPRRAVGGGALPARPAHG</sequence>
<gene>
    <name evidence="1" type="ORF">GCM10020366_72020</name>
</gene>
<evidence type="ECO:0000313" key="2">
    <source>
        <dbReference type="Proteomes" id="UP001500483"/>
    </source>
</evidence>
<proteinExistence type="predicted"/>
<protein>
    <submittedName>
        <fullName evidence="1">Uncharacterized protein</fullName>
    </submittedName>
</protein>
<name>A0ABP6S3D8_9PSEU</name>
<comment type="caution">
    <text evidence="1">The sequence shown here is derived from an EMBL/GenBank/DDBJ whole genome shotgun (WGS) entry which is preliminary data.</text>
</comment>
<keyword evidence="2" id="KW-1185">Reference proteome</keyword>